<dbReference type="AlphaFoldDB" id="A0AAD2D6Y8"/>
<name>A0AAD2D6Y8_EUPCR</name>
<organism evidence="2 3">
    <name type="scientific">Euplotes crassus</name>
    <dbReference type="NCBI Taxonomy" id="5936"/>
    <lineage>
        <taxon>Eukaryota</taxon>
        <taxon>Sar</taxon>
        <taxon>Alveolata</taxon>
        <taxon>Ciliophora</taxon>
        <taxon>Intramacronucleata</taxon>
        <taxon>Spirotrichea</taxon>
        <taxon>Hypotrichia</taxon>
        <taxon>Euplotida</taxon>
        <taxon>Euplotidae</taxon>
        <taxon>Moneuplotes</taxon>
    </lineage>
</organism>
<evidence type="ECO:0000256" key="1">
    <source>
        <dbReference type="SAM" id="MobiDB-lite"/>
    </source>
</evidence>
<protein>
    <submittedName>
        <fullName evidence="2">Uncharacterized protein</fullName>
    </submittedName>
</protein>
<reference evidence="2" key="1">
    <citation type="submission" date="2023-07" db="EMBL/GenBank/DDBJ databases">
        <authorList>
            <consortium name="AG Swart"/>
            <person name="Singh M."/>
            <person name="Singh A."/>
            <person name="Seah K."/>
            <person name="Emmerich C."/>
        </authorList>
    </citation>
    <scope>NUCLEOTIDE SEQUENCE</scope>
    <source>
        <strain evidence="2">DP1</strain>
    </source>
</reference>
<proteinExistence type="predicted"/>
<evidence type="ECO:0000313" key="2">
    <source>
        <dbReference type="EMBL" id="CAI2383539.1"/>
    </source>
</evidence>
<dbReference type="EMBL" id="CAMPGE010025815">
    <property type="protein sequence ID" value="CAI2383539.1"/>
    <property type="molecule type" value="Genomic_DNA"/>
</dbReference>
<comment type="caution">
    <text evidence="2">The sequence shown here is derived from an EMBL/GenBank/DDBJ whole genome shotgun (WGS) entry which is preliminary data.</text>
</comment>
<evidence type="ECO:0000313" key="3">
    <source>
        <dbReference type="Proteomes" id="UP001295684"/>
    </source>
</evidence>
<dbReference type="Proteomes" id="UP001295684">
    <property type="component" value="Unassembled WGS sequence"/>
</dbReference>
<sequence length="92" mass="10320">MNLKTQKIRLPLPKKLTRRGLPLKLLLINLCIVHFQSSRSQRDSSIKPSKAVLRSDRGNSRHTRNLLCQATKSCGGAGVLRSSEDKVKLILM</sequence>
<accession>A0AAD2D6Y8</accession>
<gene>
    <name evidence="2" type="ORF">ECRASSUSDP1_LOCUS25042</name>
</gene>
<feature type="region of interest" description="Disordered" evidence="1">
    <location>
        <begin position="37"/>
        <end position="60"/>
    </location>
</feature>
<keyword evidence="3" id="KW-1185">Reference proteome</keyword>